<organism evidence="5 6">
    <name type="scientific">Trichosporon asahii var. asahii (strain CBS 8904)</name>
    <name type="common">Yeast</name>
    <dbReference type="NCBI Taxonomy" id="1220162"/>
    <lineage>
        <taxon>Eukaryota</taxon>
        <taxon>Fungi</taxon>
        <taxon>Dikarya</taxon>
        <taxon>Basidiomycota</taxon>
        <taxon>Agaricomycotina</taxon>
        <taxon>Tremellomycetes</taxon>
        <taxon>Trichosporonales</taxon>
        <taxon>Trichosporonaceae</taxon>
        <taxon>Trichosporon</taxon>
    </lineage>
</organism>
<evidence type="ECO:0000259" key="3">
    <source>
        <dbReference type="Pfam" id="PF11262"/>
    </source>
</evidence>
<sequence length="1350" mass="149801">MVDRKASTSGAFDRSSDVAKLSTALESWESGGRDTIAGVLLEQTKAATAEPLKQLNLFNSVITLLRSALSADVLVALFNDVFTSINENSASEAEALGSAVIDAIDEVILTESDSKDRQPEEFDSAILDRANILVKELAHVVNLVSSVENLSPLGLHPTPRDAQQLHRGYIKLQTSTYFKQRTSNLLREASEGFSHLIVLLTGPLVFSKTAKSSDEEVRQHAEDVWTRIQLIIGTFGLAPVRVLDLIIEIASCHVPTTWRFFRHLIGHFAQNGPRPLPHYDTEEERITHALDVLPDDDSTIAKTLGFRYLFYQNTDNGQTPTGLLVLTALLIKEGLVKPGHLLQKLSPDENGMEDILSRYKNAMNTRSGPSNALANSVLVDDDAPEGGEAAAEEEVEPEKPKAEQKIQLLRALLAIGESNMSLYLLAKYPWTVVANPALGQLIIRNIDYSLTPLYRRIVRGPGYSEVEGHTPEEVVQTLYTPVPPSTINKEFEFFYPTWMDELEQWSEIDDIHVRGERWLILLQGLGGRNSSLMIKIIRLMKHQLSEQLMEKVKNAVMEGSSDKEVKGFKLSLTDIKPWTGILRKVILPALSVADAASGAFDAELYELFELLDWDLLCSLFGEWRDSTTNARDRNNLPLAVHAAAQAQREVKGAMRRITAAAANPSGPPVPASQAAERGPARALAGIAHSNPLAFWTTANSQTMSYGSVGNIGEHMVEVGRYTNMLSKDIAVFSWVDTLGNVSQLSGKSVDYLATFVGLVNRRYAFPLDPILKMIATQLKFTDMAAFTVLEKLMNGMTGEDTVEEFAISNEQLESYAAGPEMVREAFFATENTRGSRKPLRSAELLDQVKKSGPRFVEALRSTGLAVPILVGLAYTAAEAPFLDPDAPLLTIQGQRDYTRNIFIRFCMYVAEVLTPQERINLIPTFTELSEEIGIEPQMAWMILRPKLAAQEDAPSGEAMDVDSQSEWWPSHLTGTIRELEVLPEYRPVKDVLGILAVNDIACATNQYDQASARIAKLLREVSKTSSEGKRLRARDDVLRKEKATMEKHVEEVRGRLQEECRNWFNSDVDQQREGLIARQLHDHCFYNRAVNSPADAMFVARFIRMAHDFGTPGFSAALAYSHFFSTGLSTRIYTCTENEARNLGRCLYLMLVDLDAWYLSESKYNLEALGTADGSEATLPGMQYRTKNADTKKTMDYDSFKNFYAKLHNSLSTSLKACLVSNTEFSPKNAIVIALQLLPFFPIMDTNARSIEDSVRKLVEGKLENKIGPEQVPAFKSYLNQLKTRQTQRPCVSYADFHPNGAKQFAVNQKRLAAKQAEEKAAAEAAAAAKAAEEKEEAAKAESEKDQAAT</sequence>
<accession>K1WKA3</accession>
<feature type="compositionally biased region" description="Acidic residues" evidence="2">
    <location>
        <begin position="381"/>
        <end position="396"/>
    </location>
</feature>
<dbReference type="OMA" id="NQKLWLM"/>
<keyword evidence="1" id="KW-0175">Coiled coil</keyword>
<evidence type="ECO:0000313" key="5">
    <source>
        <dbReference type="EMBL" id="EKD01734.1"/>
    </source>
</evidence>
<dbReference type="InterPro" id="IPR021418">
    <property type="entry name" value="THO_THOC2_C"/>
</dbReference>
<name>K1WKA3_TRIAC</name>
<dbReference type="Pfam" id="PF16134">
    <property type="entry name" value="THOC2_N"/>
    <property type="match status" value="1"/>
</dbReference>
<keyword evidence="6" id="KW-1185">Reference proteome</keyword>
<dbReference type="Proteomes" id="UP000006757">
    <property type="component" value="Unassembled WGS sequence"/>
</dbReference>
<evidence type="ECO:0000313" key="6">
    <source>
        <dbReference type="Proteomes" id="UP000006757"/>
    </source>
</evidence>
<dbReference type="eggNOG" id="KOG1874">
    <property type="taxonomic scope" value="Eukaryota"/>
</dbReference>
<feature type="domain" description="THO complex subunit 2 N-terminal" evidence="4">
    <location>
        <begin position="24"/>
        <end position="662"/>
    </location>
</feature>
<feature type="domain" description="THO complex subunitTHOC2 C-terminal" evidence="3">
    <location>
        <begin position="995"/>
        <end position="1260"/>
    </location>
</feature>
<feature type="coiled-coil region" evidence="1">
    <location>
        <begin position="1000"/>
        <end position="1027"/>
    </location>
</feature>
<dbReference type="GO" id="GO:0006406">
    <property type="term" value="P:mRNA export from nucleus"/>
    <property type="evidence" value="ECO:0007669"/>
    <property type="project" value="InterPro"/>
</dbReference>
<dbReference type="GO" id="GO:0003729">
    <property type="term" value="F:mRNA binding"/>
    <property type="evidence" value="ECO:0007669"/>
    <property type="project" value="TreeGrafter"/>
</dbReference>
<comment type="caution">
    <text evidence="5">The sequence shown here is derived from an EMBL/GenBank/DDBJ whole genome shotgun (WGS) entry which is preliminary data.</text>
</comment>
<dbReference type="GO" id="GO:0006397">
    <property type="term" value="P:mRNA processing"/>
    <property type="evidence" value="ECO:0007669"/>
    <property type="project" value="InterPro"/>
</dbReference>
<dbReference type="GO" id="GO:0000445">
    <property type="term" value="C:THO complex part of transcription export complex"/>
    <property type="evidence" value="ECO:0007669"/>
    <property type="project" value="TreeGrafter"/>
</dbReference>
<gene>
    <name evidence="5" type="ORF">A1Q2_03971</name>
</gene>
<dbReference type="Pfam" id="PF11262">
    <property type="entry name" value="Tho2"/>
    <property type="match status" value="1"/>
</dbReference>
<feature type="region of interest" description="Disordered" evidence="2">
    <location>
        <begin position="1325"/>
        <end position="1350"/>
    </location>
</feature>
<dbReference type="EMBL" id="AMBO01000311">
    <property type="protein sequence ID" value="EKD01734.1"/>
    <property type="molecule type" value="Genomic_DNA"/>
</dbReference>
<feature type="compositionally biased region" description="Basic and acidic residues" evidence="2">
    <location>
        <begin position="1331"/>
        <end position="1350"/>
    </location>
</feature>
<dbReference type="OrthoDB" id="29024at2759"/>
<evidence type="ECO:0000256" key="1">
    <source>
        <dbReference type="SAM" id="Coils"/>
    </source>
</evidence>
<dbReference type="HOGENOM" id="CLU_000511_4_2_1"/>
<dbReference type="PANTHER" id="PTHR21597">
    <property type="entry name" value="THO2 PROTEIN"/>
    <property type="match status" value="1"/>
</dbReference>
<protein>
    <submittedName>
        <fullName evidence="5">Nucleic acid binding protein</fullName>
    </submittedName>
</protein>
<dbReference type="InterPro" id="IPR040007">
    <property type="entry name" value="Tho2"/>
</dbReference>
<dbReference type="PANTHER" id="PTHR21597:SF0">
    <property type="entry name" value="THO COMPLEX SUBUNIT 2"/>
    <property type="match status" value="1"/>
</dbReference>
<evidence type="ECO:0000256" key="2">
    <source>
        <dbReference type="SAM" id="MobiDB-lite"/>
    </source>
</evidence>
<dbReference type="InterPro" id="IPR032302">
    <property type="entry name" value="THOC2_N"/>
</dbReference>
<evidence type="ECO:0000259" key="4">
    <source>
        <dbReference type="Pfam" id="PF16134"/>
    </source>
</evidence>
<proteinExistence type="predicted"/>
<feature type="region of interest" description="Disordered" evidence="2">
    <location>
        <begin position="381"/>
        <end position="401"/>
    </location>
</feature>
<dbReference type="STRING" id="1220162.K1WKA3"/>
<dbReference type="InParanoid" id="K1WKA3"/>
<reference evidence="5 6" key="1">
    <citation type="journal article" date="2012" name="Eukaryot. Cell">
        <title>Genome sequence of the Trichosporon asahii environmental strain CBS 8904.</title>
        <authorList>
            <person name="Yang R.Y."/>
            <person name="Li H.T."/>
            <person name="Zhu H."/>
            <person name="Zhou G.P."/>
            <person name="Wang M."/>
            <person name="Wang L."/>
        </authorList>
    </citation>
    <scope>NUCLEOTIDE SEQUENCE [LARGE SCALE GENOMIC DNA]</scope>
    <source>
        <strain evidence="5 6">CBS 8904</strain>
    </source>
</reference>
<dbReference type="FunCoup" id="K1WKA3">
    <property type="interactions" value="561"/>
</dbReference>